<dbReference type="Proteomes" id="UP000619376">
    <property type="component" value="Unassembled WGS sequence"/>
</dbReference>
<dbReference type="Pfam" id="PF25115">
    <property type="entry name" value="Agd3_CE"/>
    <property type="match status" value="1"/>
</dbReference>
<comment type="caution">
    <text evidence="6">The sequence shown here is derived from an EMBL/GenBank/DDBJ whole genome shotgun (WGS) entry which is preliminary data.</text>
</comment>
<keyword evidence="2" id="KW-0732">Signal</keyword>
<evidence type="ECO:0000256" key="2">
    <source>
        <dbReference type="SAM" id="SignalP"/>
    </source>
</evidence>
<sequence>MMRCHVNTALRVCALLPGLLLAACSTSKPPATQDAAGSAAPVHGGTHSVTLAPPALPDSRALTPLPELTGATPAVPLRSLAVANTAVVGLKVLILTASSTDSALSDAQAMLDQAGVPYDVVNPSVPGAFTIDTLVAADGSGKYQGVILTSGNLAYEASPGVWQSALDWTGWNVLWQYETDYNVRQLSLYTYPSSWPEDYGLRDAGAASATSDPGLTTTGRTVFKDLKATTKLPIRYAYNYPATVTTVAGITTTPLLTDAAGRVLAATSTAGTRERLALTFAQNPYLLHSALLGPSLVNWLTKGVYVGEYRRYNQLDIDDWFLPGDVFDETTRTIQPDAFRISASDALAVSKQQDALRATFPVSSNFTFSMVFNGGGANTSAPVSCDPNVVSPDALTSMSRCLKDAFDWVSHTFDHEYMDFLNYADSLAQLRPNITVGQTLDLNLSRKSLVTGDMSGLGYYNPAGDGPKTNYGLGASNVNFLQAAQKSGDQYLASNHSVDGQWDPACMNCGVVHPLNANIFLVPRWPTNVFYSVTTPAQMTSAYNSVYGPGGTLAFWDHNLTYAEILDKESDIALSHVLSGGAFPHYMHQDNLRQYAPGRSLAFDWQSALLTKYSQYSTLPLRTLRWDAVGAHVKSRTSFMKSGVSGRWDRVAKTITVTSARGGDAYVTGVTVGTTQTYAGQKISSLTLAAGQSVTVAVP</sequence>
<name>A0A7W8NR73_9DEIO</name>
<dbReference type="AlphaFoldDB" id="A0A7W8NR73"/>
<accession>A0A7W8NR73</accession>
<evidence type="ECO:0000259" key="4">
    <source>
        <dbReference type="Pfam" id="PF25116"/>
    </source>
</evidence>
<reference evidence="5" key="4">
    <citation type="submission" date="2024-05" db="EMBL/GenBank/DDBJ databases">
        <authorList>
            <person name="Sun Q."/>
            <person name="Zhou Y."/>
        </authorList>
    </citation>
    <scope>NUCLEOTIDE SEQUENCE</scope>
    <source>
        <strain evidence="5">CGMCC 1.18437</strain>
    </source>
</reference>
<evidence type="ECO:0000313" key="8">
    <source>
        <dbReference type="Proteomes" id="UP000619376"/>
    </source>
</evidence>
<dbReference type="InterPro" id="IPR056827">
    <property type="entry name" value="CBM87_Agd3"/>
</dbReference>
<dbReference type="InterPro" id="IPR056826">
    <property type="entry name" value="Agd3_CE"/>
</dbReference>
<reference evidence="5" key="1">
    <citation type="journal article" date="2014" name="Int. J. Syst. Evol. Microbiol.">
        <title>Complete genome of a new Firmicutes species belonging to the dominant human colonic microbiota ('Ruminococcus bicirculans') reveals two chromosomes and a selective capacity to utilize plant glucans.</title>
        <authorList>
            <consortium name="NISC Comparative Sequencing Program"/>
            <person name="Wegmann U."/>
            <person name="Louis P."/>
            <person name="Goesmann A."/>
            <person name="Henrissat B."/>
            <person name="Duncan S.H."/>
            <person name="Flint H.J."/>
        </authorList>
    </citation>
    <scope>NUCLEOTIDE SEQUENCE</scope>
    <source>
        <strain evidence="5">CGMCC 1.18437</strain>
    </source>
</reference>
<proteinExistence type="predicted"/>
<gene>
    <name evidence="5" type="ORF">GCM10017781_11560</name>
    <name evidence="6" type="ORF">HNQ07_001304</name>
</gene>
<evidence type="ECO:0000256" key="1">
    <source>
        <dbReference type="SAM" id="MobiDB-lite"/>
    </source>
</evidence>
<feature type="chain" id="PRO_5030812002" evidence="2">
    <location>
        <begin position="23"/>
        <end position="699"/>
    </location>
</feature>
<evidence type="ECO:0000313" key="6">
    <source>
        <dbReference type="EMBL" id="MBB5375847.1"/>
    </source>
</evidence>
<dbReference type="Proteomes" id="UP000539473">
    <property type="component" value="Unassembled WGS sequence"/>
</dbReference>
<dbReference type="EMBL" id="JACHFK010000002">
    <property type="protein sequence ID" value="MBB5375847.1"/>
    <property type="molecule type" value="Genomic_DNA"/>
</dbReference>
<reference evidence="8" key="2">
    <citation type="journal article" date="2019" name="Int. J. Syst. Evol. Microbiol.">
        <title>The Global Catalogue of Microorganisms (GCM) 10K type strain sequencing project: providing services to taxonomists for standard genome sequencing and annotation.</title>
        <authorList>
            <consortium name="The Broad Institute Genomics Platform"/>
            <consortium name="The Broad Institute Genome Sequencing Center for Infectious Disease"/>
            <person name="Wu L."/>
            <person name="Ma J."/>
        </authorList>
    </citation>
    <scope>NUCLEOTIDE SEQUENCE [LARGE SCALE GENOMIC DNA]</scope>
    <source>
        <strain evidence="8">CGMCC 1.18437</strain>
    </source>
</reference>
<dbReference type="PROSITE" id="PS51257">
    <property type="entry name" value="PROKAR_LIPOPROTEIN"/>
    <property type="match status" value="1"/>
</dbReference>
<organism evidence="6 7">
    <name type="scientific">Deinococcus metalli</name>
    <dbReference type="NCBI Taxonomy" id="1141878"/>
    <lineage>
        <taxon>Bacteria</taxon>
        <taxon>Thermotogati</taxon>
        <taxon>Deinococcota</taxon>
        <taxon>Deinococci</taxon>
        <taxon>Deinococcales</taxon>
        <taxon>Deinococcaceae</taxon>
        <taxon>Deinococcus</taxon>
    </lineage>
</organism>
<feature type="signal peptide" evidence="2">
    <location>
        <begin position="1"/>
        <end position="22"/>
    </location>
</feature>
<evidence type="ECO:0000313" key="7">
    <source>
        <dbReference type="Proteomes" id="UP000539473"/>
    </source>
</evidence>
<dbReference type="RefSeq" id="WP_184110105.1">
    <property type="nucleotide sequence ID" value="NZ_BNAJ01000002.1"/>
</dbReference>
<dbReference type="Pfam" id="PF25116">
    <property type="entry name" value="CBM87_Agd3"/>
    <property type="match status" value="1"/>
</dbReference>
<evidence type="ECO:0000313" key="5">
    <source>
        <dbReference type="EMBL" id="GHF36592.1"/>
    </source>
</evidence>
<keyword evidence="8" id="KW-1185">Reference proteome</keyword>
<protein>
    <submittedName>
        <fullName evidence="6">Uncharacterized protein</fullName>
    </submittedName>
</protein>
<evidence type="ECO:0000259" key="3">
    <source>
        <dbReference type="Pfam" id="PF25115"/>
    </source>
</evidence>
<dbReference type="EMBL" id="BNAJ01000002">
    <property type="protein sequence ID" value="GHF36592.1"/>
    <property type="molecule type" value="Genomic_DNA"/>
</dbReference>
<feature type="region of interest" description="Disordered" evidence="1">
    <location>
        <begin position="32"/>
        <end position="56"/>
    </location>
</feature>
<feature type="domain" description="Agd3 deacetylase" evidence="3">
    <location>
        <begin position="403"/>
        <end position="636"/>
    </location>
</feature>
<reference evidence="6 7" key="3">
    <citation type="submission" date="2020-08" db="EMBL/GenBank/DDBJ databases">
        <title>Genomic Encyclopedia of Type Strains, Phase IV (KMG-IV): sequencing the most valuable type-strain genomes for metagenomic binning, comparative biology and taxonomic classification.</title>
        <authorList>
            <person name="Goeker M."/>
        </authorList>
    </citation>
    <scope>NUCLEOTIDE SEQUENCE [LARGE SCALE GENOMIC DNA]</scope>
    <source>
        <strain evidence="6 7">DSM 27521</strain>
    </source>
</reference>
<feature type="domain" description="Agd3 CBM87" evidence="4">
    <location>
        <begin position="90"/>
        <end position="270"/>
    </location>
</feature>